<reference evidence="2 3" key="1">
    <citation type="journal article" date="2018" name="Mol. Genet. Genomics">
        <title>The red deer Cervus elaphus genome CerEla1.0: sequencing, annotating, genes, and chromosomes.</title>
        <authorList>
            <person name="Bana N.A."/>
            <person name="Nyiri A."/>
            <person name="Nagy J."/>
            <person name="Frank K."/>
            <person name="Nagy T."/>
            <person name="Steger V."/>
            <person name="Schiller M."/>
            <person name="Lakatos P."/>
            <person name="Sugar L."/>
            <person name="Horn P."/>
            <person name="Barta E."/>
            <person name="Orosz L."/>
        </authorList>
    </citation>
    <scope>NUCLEOTIDE SEQUENCE [LARGE SCALE GENOMIC DNA]</scope>
    <source>
        <strain evidence="2">Hungarian</strain>
    </source>
</reference>
<sequence length="102" mass="11286">MPEAKGRDQRSAGQSQTQAKTKPKINPWPKEICRQEKKTVCRLSPLALAGPGQKCLVSDIEVVAQYRQPPNTVVQRTRPSAVGQAQRQGTLFLFSPSCQPEK</sequence>
<feature type="compositionally biased region" description="Basic and acidic residues" evidence="1">
    <location>
        <begin position="1"/>
        <end position="10"/>
    </location>
</feature>
<protein>
    <submittedName>
        <fullName evidence="2">Uncharacterized protein</fullName>
    </submittedName>
</protein>
<dbReference type="EMBL" id="MKHE01000033">
    <property type="protein sequence ID" value="OWJ99967.1"/>
    <property type="molecule type" value="Genomic_DNA"/>
</dbReference>
<accession>A0A212C1T7</accession>
<dbReference type="Proteomes" id="UP000242450">
    <property type="component" value="Chromosome 33"/>
</dbReference>
<name>A0A212C1T7_CEREH</name>
<comment type="caution">
    <text evidence="2">The sequence shown here is derived from an EMBL/GenBank/DDBJ whole genome shotgun (WGS) entry which is preliminary data.</text>
</comment>
<organism evidence="2 3">
    <name type="scientific">Cervus elaphus hippelaphus</name>
    <name type="common">European red deer</name>
    <dbReference type="NCBI Taxonomy" id="46360"/>
    <lineage>
        <taxon>Eukaryota</taxon>
        <taxon>Metazoa</taxon>
        <taxon>Chordata</taxon>
        <taxon>Craniata</taxon>
        <taxon>Vertebrata</taxon>
        <taxon>Euteleostomi</taxon>
        <taxon>Mammalia</taxon>
        <taxon>Eutheria</taxon>
        <taxon>Laurasiatheria</taxon>
        <taxon>Artiodactyla</taxon>
        <taxon>Ruminantia</taxon>
        <taxon>Pecora</taxon>
        <taxon>Cervidae</taxon>
        <taxon>Cervinae</taxon>
        <taxon>Cervus</taxon>
    </lineage>
</organism>
<evidence type="ECO:0000313" key="3">
    <source>
        <dbReference type="Proteomes" id="UP000242450"/>
    </source>
</evidence>
<feature type="region of interest" description="Disordered" evidence="1">
    <location>
        <begin position="1"/>
        <end position="29"/>
    </location>
</feature>
<dbReference type="AlphaFoldDB" id="A0A212C1T7"/>
<feature type="compositionally biased region" description="Polar residues" evidence="1">
    <location>
        <begin position="11"/>
        <end position="20"/>
    </location>
</feature>
<evidence type="ECO:0000313" key="2">
    <source>
        <dbReference type="EMBL" id="OWJ99967.1"/>
    </source>
</evidence>
<proteinExistence type="predicted"/>
<keyword evidence="3" id="KW-1185">Reference proteome</keyword>
<evidence type="ECO:0000256" key="1">
    <source>
        <dbReference type="SAM" id="MobiDB-lite"/>
    </source>
</evidence>
<gene>
    <name evidence="2" type="ORF">Celaphus_00015938</name>
</gene>